<dbReference type="RefSeq" id="WP_338251208.1">
    <property type="nucleotide sequence ID" value="NZ_AP028907.1"/>
</dbReference>
<reference evidence="1 2" key="1">
    <citation type="submission" date="2023-09" db="EMBL/GenBank/DDBJ databases">
        <title>Pyrofollis japonicus gen. nov. sp. nov., a novel member of the family Pyrodictiaceae isolated from the Iheya North hydrothermal field.</title>
        <authorList>
            <person name="Miyazaki U."/>
            <person name="Sanari M."/>
            <person name="Tame A."/>
            <person name="Kitajima M."/>
            <person name="Okamoto A."/>
            <person name="Sawayama S."/>
            <person name="Miyazaki J."/>
            <person name="Takai K."/>
            <person name="Nakagawa S."/>
        </authorList>
    </citation>
    <scope>NUCLEOTIDE SEQUENCE [LARGE SCALE GENOMIC DNA]</scope>
    <source>
        <strain evidence="1 2">AV2</strain>
    </source>
</reference>
<dbReference type="GeneID" id="89288321"/>
<proteinExistence type="predicted"/>
<organism evidence="1 2">
    <name type="scientific">Pyrodictium abyssi</name>
    <dbReference type="NCBI Taxonomy" id="54256"/>
    <lineage>
        <taxon>Archaea</taxon>
        <taxon>Thermoproteota</taxon>
        <taxon>Thermoprotei</taxon>
        <taxon>Desulfurococcales</taxon>
        <taxon>Pyrodictiaceae</taxon>
        <taxon>Pyrodictium</taxon>
    </lineage>
</organism>
<gene>
    <name evidence="1" type="ORF">PABY_02960</name>
</gene>
<dbReference type="Proteomes" id="UP001341135">
    <property type="component" value="Chromosome"/>
</dbReference>
<accession>A0ABM8IW21</accession>
<keyword evidence="2" id="KW-1185">Reference proteome</keyword>
<sequence>MKPHRPAAGLATLLLLAIIANSTVVLHITHIYKTQYTLYPSKWRIGLPIIILLAASSTYAT</sequence>
<name>A0ABM8IW21_9CREN</name>
<protein>
    <submittedName>
        <fullName evidence="1">Uncharacterized protein</fullName>
    </submittedName>
</protein>
<dbReference type="EMBL" id="AP028907">
    <property type="protein sequence ID" value="BES80729.1"/>
    <property type="molecule type" value="Genomic_DNA"/>
</dbReference>
<evidence type="ECO:0000313" key="1">
    <source>
        <dbReference type="EMBL" id="BES80729.1"/>
    </source>
</evidence>
<evidence type="ECO:0000313" key="2">
    <source>
        <dbReference type="Proteomes" id="UP001341135"/>
    </source>
</evidence>